<keyword evidence="3" id="KW-1185">Reference proteome</keyword>
<dbReference type="EMBL" id="VOTZ01000003">
    <property type="protein sequence ID" value="MCQ1537764.1"/>
    <property type="molecule type" value="Genomic_DNA"/>
</dbReference>
<dbReference type="PANTHER" id="PTHR34614:SF2">
    <property type="entry name" value="TRANSPOSASE IS4-LIKE DOMAIN-CONTAINING PROTEIN"/>
    <property type="match status" value="1"/>
</dbReference>
<dbReference type="AlphaFoldDB" id="A0ABD4TJ03"/>
<dbReference type="PANTHER" id="PTHR34614">
    <property type="match status" value="1"/>
</dbReference>
<dbReference type="InterPro" id="IPR002559">
    <property type="entry name" value="Transposase_11"/>
</dbReference>
<organism evidence="2 3">
    <name type="scientific">Methanocalculus taiwanensis</name>
    <dbReference type="NCBI Taxonomy" id="106207"/>
    <lineage>
        <taxon>Archaea</taxon>
        <taxon>Methanobacteriati</taxon>
        <taxon>Methanobacteriota</taxon>
        <taxon>Stenosarchaea group</taxon>
        <taxon>Methanomicrobia</taxon>
        <taxon>Methanomicrobiales</taxon>
        <taxon>Methanocalculaceae</taxon>
        <taxon>Methanocalculus</taxon>
    </lineage>
</organism>
<dbReference type="NCBIfam" id="NF033559">
    <property type="entry name" value="transpos_IS1634"/>
    <property type="match status" value="1"/>
</dbReference>
<comment type="caution">
    <text evidence="2">The sequence shown here is derived from an EMBL/GenBank/DDBJ whole genome shotgun (WGS) entry which is preliminary data.</text>
</comment>
<sequence length="526" mass="60660">MEPIRRIKKSGGREYWYEETPYYDPVSKQTRYKNSKYLGRNIDGKPVRMRDAPQEVKDKLKKNTQPITIRSAYDHGSIMLLTQIMHDLKLDQYLHEILNDSDAAMVTALAMNRIVRPMAMKDVGTWYVGTTLALDSPQRSITGQRISELLARIGTSTVPQQLMARLLEENRTKRTLIYDITSLSSHSSLMNLLEYGYNRDGVSLPQINLSLIMDKELGIPVMYDLYPGSITDVTTLTGTLKKIAAYGVKEYTAIMDRGFFSQHNLLEMLEQQISFIIAATIQLKEVKLLLTEAQRDITNVEYLQKFKDRTLYAKPVTLPLESSQLKGYLFYDPKRELEEKESLTSRLIDIRDKLATVRLKKEKPAYIRFYEIAGKLKNFFDWDVVDDRIEATIRQNAVAQRMNRMGKFMVFYSGDVDWLTALSLYRERDEIEKEIEMMKSDLDVLPLNTHKDSTTSGFIFVVFVALIIRTRLLGMMKDAGLLKHYSVKSLLLELNMLKKITLADGQVMTTEMTKKQRLILEALGIM</sequence>
<dbReference type="Pfam" id="PF01609">
    <property type="entry name" value="DDE_Tnp_1"/>
    <property type="match status" value="1"/>
</dbReference>
<gene>
    <name evidence="2" type="ORF">FTO68_01990</name>
</gene>
<name>A0ABD4TJ03_9EURY</name>
<dbReference type="InterPro" id="IPR047654">
    <property type="entry name" value="IS1634_transpos"/>
</dbReference>
<dbReference type="Proteomes" id="UP001524383">
    <property type="component" value="Unassembled WGS sequence"/>
</dbReference>
<evidence type="ECO:0000313" key="3">
    <source>
        <dbReference type="Proteomes" id="UP001524383"/>
    </source>
</evidence>
<reference evidence="2 3" key="1">
    <citation type="submission" date="2019-08" db="EMBL/GenBank/DDBJ databases">
        <authorList>
            <person name="Chen S.-C."/>
            <person name="Lai M.-C."/>
            <person name="You Y.-T."/>
        </authorList>
    </citation>
    <scope>NUCLEOTIDE SEQUENCE [LARGE SCALE GENOMIC DNA]</scope>
    <source>
        <strain evidence="2 3">P2F9704a</strain>
    </source>
</reference>
<dbReference type="RefSeq" id="WP_255331682.1">
    <property type="nucleotide sequence ID" value="NZ_VOTZ01000003.1"/>
</dbReference>
<evidence type="ECO:0000259" key="1">
    <source>
        <dbReference type="Pfam" id="PF01609"/>
    </source>
</evidence>
<feature type="domain" description="Transposase IS4-like" evidence="1">
    <location>
        <begin position="173"/>
        <end position="467"/>
    </location>
</feature>
<evidence type="ECO:0000313" key="2">
    <source>
        <dbReference type="EMBL" id="MCQ1537764.1"/>
    </source>
</evidence>
<protein>
    <submittedName>
        <fullName evidence="2">IS1634 family transposase</fullName>
    </submittedName>
</protein>
<proteinExistence type="predicted"/>
<accession>A0ABD4TJ03</accession>